<feature type="transmembrane region" description="Helical" evidence="5">
    <location>
        <begin position="12"/>
        <end position="31"/>
    </location>
</feature>
<feature type="transmembrane region" description="Helical" evidence="5">
    <location>
        <begin position="241"/>
        <end position="270"/>
    </location>
</feature>
<accession>A0A0S4RSW7</accession>
<evidence type="ECO:0000256" key="1">
    <source>
        <dbReference type="ARBA" id="ARBA00004141"/>
    </source>
</evidence>
<dbReference type="Proteomes" id="UP000052237">
    <property type="component" value="Unassembled WGS sequence"/>
</dbReference>
<proteinExistence type="predicted"/>
<evidence type="ECO:0000313" key="6">
    <source>
        <dbReference type="EMBL" id="CUU74083.1"/>
    </source>
</evidence>
<reference evidence="8 9" key="1">
    <citation type="submission" date="2015-11" db="EMBL/GenBank/DDBJ databases">
        <authorList>
            <consortium name="Pathogen Informatics"/>
        </authorList>
    </citation>
    <scope>NUCLEOTIDE SEQUENCE [LARGE SCALE GENOMIC DNA]</scope>
    <source>
        <strain evidence="7 8">006A-0059</strain>
        <strain evidence="6 9">006A-0191</strain>
    </source>
</reference>
<feature type="transmembrane region" description="Helical" evidence="5">
    <location>
        <begin position="62"/>
        <end position="95"/>
    </location>
</feature>
<dbReference type="GO" id="GO:0005886">
    <property type="term" value="C:plasma membrane"/>
    <property type="evidence" value="ECO:0007669"/>
    <property type="project" value="TreeGrafter"/>
</dbReference>
<feature type="transmembrane region" description="Helical" evidence="5">
    <location>
        <begin position="487"/>
        <end position="507"/>
    </location>
</feature>
<keyword evidence="3 5" id="KW-1133">Transmembrane helix</keyword>
<feature type="transmembrane region" description="Helical" evidence="5">
    <location>
        <begin position="107"/>
        <end position="125"/>
    </location>
</feature>
<evidence type="ECO:0000256" key="4">
    <source>
        <dbReference type="ARBA" id="ARBA00023136"/>
    </source>
</evidence>
<dbReference type="InterPro" id="IPR001898">
    <property type="entry name" value="SLC13A/DASS"/>
</dbReference>
<evidence type="ECO:0000313" key="9">
    <source>
        <dbReference type="Proteomes" id="UP000052257"/>
    </source>
</evidence>
<gene>
    <name evidence="7" type="primary">sdcS_2</name>
    <name evidence="7" type="ORF">ERS686654_00656</name>
    <name evidence="6" type="ORF">ERS739220_00567</name>
</gene>
<keyword evidence="8" id="KW-1185">Reference proteome</keyword>
<dbReference type="EMBL" id="FAVB01000002">
    <property type="protein sequence ID" value="CUU75543.1"/>
    <property type="molecule type" value="Genomic_DNA"/>
</dbReference>
<evidence type="ECO:0000313" key="8">
    <source>
        <dbReference type="Proteomes" id="UP000052237"/>
    </source>
</evidence>
<keyword evidence="4 5" id="KW-0472">Membrane</keyword>
<accession>A0A9W5AMK1</accession>
<evidence type="ECO:0000256" key="3">
    <source>
        <dbReference type="ARBA" id="ARBA00022989"/>
    </source>
</evidence>
<dbReference type="CDD" id="cd01115">
    <property type="entry name" value="SLC13_permease"/>
    <property type="match status" value="1"/>
</dbReference>
<evidence type="ECO:0000313" key="7">
    <source>
        <dbReference type="EMBL" id="CUU75543.1"/>
    </source>
</evidence>
<feature type="transmembrane region" description="Helical" evidence="5">
    <location>
        <begin position="369"/>
        <end position="387"/>
    </location>
</feature>
<dbReference type="RefSeq" id="WP_059426142.1">
    <property type="nucleotide sequence ID" value="NZ_FAUU01000001.1"/>
</dbReference>
<dbReference type="Pfam" id="PF00939">
    <property type="entry name" value="Na_sulph_symp"/>
    <property type="match status" value="1"/>
</dbReference>
<feature type="transmembrane region" description="Helical" evidence="5">
    <location>
        <begin position="463"/>
        <end position="481"/>
    </location>
</feature>
<dbReference type="GO" id="GO:0008514">
    <property type="term" value="F:organic anion transmembrane transporter activity"/>
    <property type="evidence" value="ECO:0007669"/>
    <property type="project" value="UniProtKB-ARBA"/>
</dbReference>
<feature type="transmembrane region" description="Helical" evidence="5">
    <location>
        <begin position="290"/>
        <end position="311"/>
    </location>
</feature>
<dbReference type="GO" id="GO:1905039">
    <property type="term" value="P:carboxylic acid transmembrane transport"/>
    <property type="evidence" value="ECO:0007669"/>
    <property type="project" value="UniProtKB-ARBA"/>
</dbReference>
<comment type="caution">
    <text evidence="7">The sequence shown here is derived from an EMBL/GenBank/DDBJ whole genome shotgun (WGS) entry which is preliminary data.</text>
</comment>
<feature type="transmembrane region" description="Helical" evidence="5">
    <location>
        <begin position="437"/>
        <end position="456"/>
    </location>
</feature>
<dbReference type="NCBIfam" id="TIGR00785">
    <property type="entry name" value="dass"/>
    <property type="match status" value="1"/>
</dbReference>
<organism evidence="7 8">
    <name type="scientific">Campylobacter hyointestinalis subsp. hyointestinalis</name>
    <dbReference type="NCBI Taxonomy" id="91352"/>
    <lineage>
        <taxon>Bacteria</taxon>
        <taxon>Pseudomonadati</taxon>
        <taxon>Campylobacterota</taxon>
        <taxon>Epsilonproteobacteria</taxon>
        <taxon>Campylobacterales</taxon>
        <taxon>Campylobacteraceae</taxon>
        <taxon>Campylobacter</taxon>
    </lineage>
</organism>
<dbReference type="AlphaFoldDB" id="A0A0S4RSW7"/>
<dbReference type="EMBL" id="FAUW01000001">
    <property type="protein sequence ID" value="CUU74083.1"/>
    <property type="molecule type" value="Genomic_DNA"/>
</dbReference>
<dbReference type="PANTHER" id="PTHR10283">
    <property type="entry name" value="SOLUTE CARRIER FAMILY 13 MEMBER"/>
    <property type="match status" value="1"/>
</dbReference>
<comment type="subcellular location">
    <subcellularLocation>
        <location evidence="1">Membrane</location>
        <topology evidence="1">Multi-pass membrane protein</topology>
    </subcellularLocation>
</comment>
<name>A0A0S4RSW7_CAMHY</name>
<evidence type="ECO:0000256" key="5">
    <source>
        <dbReference type="SAM" id="Phobius"/>
    </source>
</evidence>
<feature type="transmembrane region" description="Helical" evidence="5">
    <location>
        <begin position="340"/>
        <end position="363"/>
    </location>
</feature>
<dbReference type="Proteomes" id="UP000052257">
    <property type="component" value="Unassembled WGS sequence"/>
</dbReference>
<dbReference type="PANTHER" id="PTHR10283:SF82">
    <property type="entry name" value="SOLUTE CARRIER FAMILY 13 MEMBER 2"/>
    <property type="match status" value="1"/>
</dbReference>
<sequence>MEKPIDKKTNWMQIIGLFGGIIAAILVYIFFPSDAPEIVNSMDAAKEAIAKGKPLNTDSMAIAAAVAILMGIWWMSEAATLAVTALLPLVLFPILGADTFKNVAAPYANDTIFLFMGGFILALAMQKWNLHTRIAIGIVLMVGTSPRRLIAGFMVATGFITMWVNNTATTIMMLPVGLSVLHLVEKLRNAPISGTVEGDMKHLDTISKQSTQGGVVSTIAHKAEDVIKKVKERTAAFSTNFGISLMLGIAYAATIGSTGTIVGSTSTAFFVGHMQEVYGIEIGFGEWMLMGLPLSILMMGFCWFLLTFVIFPPEMKEIPGGKDVIHEEYRKLGKITTAEILVAIIFASGAFCWIFLGFILRYFDIRVTSLNSLIAISMAVLFFLIPANRSGERLIDWTTAKTLPWDMLILFGGGLALSAQLSKTGLSLWIGHLVQNLSGMNIILIIVVVTALVIFLTEIVSNTATAATFIPIIAGIALGLGYEGRDIMVVTIPVTLAAIYAFMLPVGTPPNAIAYGSGFVRMKDMIKAGFWLNIAGIVIITLITCTMGMWAFGLKFH</sequence>
<feature type="transmembrane region" description="Helical" evidence="5">
    <location>
        <begin position="408"/>
        <end position="431"/>
    </location>
</feature>
<keyword evidence="2 5" id="KW-0812">Transmembrane</keyword>
<protein>
    <submittedName>
        <fullName evidence="7">Sodium-dependent transporter</fullName>
    </submittedName>
</protein>
<evidence type="ECO:0000256" key="2">
    <source>
        <dbReference type="ARBA" id="ARBA00022692"/>
    </source>
</evidence>
<feature type="transmembrane region" description="Helical" evidence="5">
    <location>
        <begin position="528"/>
        <end position="552"/>
    </location>
</feature>